<accession>A0A229P2U7</accession>
<dbReference type="Proteomes" id="UP000215145">
    <property type="component" value="Unassembled WGS sequence"/>
</dbReference>
<feature type="domain" description="SLH" evidence="2">
    <location>
        <begin position="44"/>
        <end position="106"/>
    </location>
</feature>
<name>A0A229P2U7_9BACL</name>
<dbReference type="Pfam" id="PF00395">
    <property type="entry name" value="SLH"/>
    <property type="match status" value="2"/>
</dbReference>
<dbReference type="PROSITE" id="PS51272">
    <property type="entry name" value="SLH"/>
    <property type="match status" value="2"/>
</dbReference>
<evidence type="ECO:0000313" key="4">
    <source>
        <dbReference type="Proteomes" id="UP000215145"/>
    </source>
</evidence>
<keyword evidence="4" id="KW-1185">Reference proteome</keyword>
<dbReference type="RefSeq" id="WP_089523646.1">
    <property type="nucleotide sequence ID" value="NZ_NMUQ01000001.1"/>
</dbReference>
<dbReference type="InterPro" id="IPR001119">
    <property type="entry name" value="SLH_dom"/>
</dbReference>
<dbReference type="EMBL" id="NMUQ01000001">
    <property type="protein sequence ID" value="OXM16562.1"/>
    <property type="molecule type" value="Genomic_DNA"/>
</dbReference>
<keyword evidence="1" id="KW-0732">Signal</keyword>
<evidence type="ECO:0000256" key="1">
    <source>
        <dbReference type="SAM" id="SignalP"/>
    </source>
</evidence>
<feature type="signal peptide" evidence="1">
    <location>
        <begin position="1"/>
        <end position="29"/>
    </location>
</feature>
<feature type="chain" id="PRO_5038752914" description="SLH domain-containing protein" evidence="1">
    <location>
        <begin position="30"/>
        <end position="901"/>
    </location>
</feature>
<dbReference type="OrthoDB" id="2611444at2"/>
<evidence type="ECO:0000259" key="2">
    <source>
        <dbReference type="PROSITE" id="PS51272"/>
    </source>
</evidence>
<organism evidence="3 4">
    <name type="scientific">Paenibacillus herberti</name>
    <dbReference type="NCBI Taxonomy" id="1619309"/>
    <lineage>
        <taxon>Bacteria</taxon>
        <taxon>Bacillati</taxon>
        <taxon>Bacillota</taxon>
        <taxon>Bacilli</taxon>
        <taxon>Bacillales</taxon>
        <taxon>Paenibacillaceae</taxon>
        <taxon>Paenibacillus</taxon>
    </lineage>
</organism>
<protein>
    <recommendedName>
        <fullName evidence="2">SLH domain-containing protein</fullName>
    </recommendedName>
</protein>
<comment type="caution">
    <text evidence="3">The sequence shown here is derived from an EMBL/GenBank/DDBJ whole genome shotgun (WGS) entry which is preliminary data.</text>
</comment>
<proteinExistence type="predicted"/>
<feature type="domain" description="SLH" evidence="2">
    <location>
        <begin position="181"/>
        <end position="244"/>
    </location>
</feature>
<sequence>MPLSTKAYRIATGMIALSLLAGGSAAAAAAASSSSGGPVATAAAGSFFADVKTGHWAERSIMKLALQGIIVGDKGNFRPAASVSRQEAIVMALRFMGKEKEIDAEQAVVFPETFKVNTYYKPYVVLAFKLGLLDQAEEFKTAEAQSKQEWGGTTASREWIAKLIVKAAGKNDLALELATKSSSFQDAKSISNGYAGYINAGVSLGLVKGVTAQKFDPLAAVNRASAAIMFSRAQALAPVSYPGETGGVLTSVNGTTITLFTDDGMRSFNLAADARFYKFDSEAALKSSSELQLYTHVQVLGGGTDALFVEQTDSEPQVKSTEGSISRVAPAQNTIWLWDGERMIDISYDSTLSIKTQEGAKLALSDLKPDSQVIVKTDTFREKPSALEVIVKSAPISKEGTGTVSAAGSGLLTVKTAAGSDETWPVGGAVVVLGWDGRALTDGLAGLKAGDSVSYVVKDSQVVSVKVTDTNVRAASGTFSAYAGDILTYVSGGKLQSSYLADNVVLVIQGIDGPVLSDLYKDDQLELTLDAAGKVTQINVKNRSLSSLTGAEILSYSAEQKALTVKGTNGKLVALQVTDKTKVELNGQQMPVATAASLLRQGQRVSVGYSGSDAVLIRFVYQYSGTIGLLNTATKTLALSLEDGTSVTLPFDALSVDWYGKTGAVLADVKVGMKVTAALDSNQTKAVSLKVHQNIQFKISTIDAANKIVGLQPPSGTGIALNTGNISLKGEDGAAIPFTSLAVGQTVNVTYAGQAPAALTQVGVRFGKVTAVAADSVTIQEYGGASRTVALGTGFSIIKNGTTSSVATAIAVGDRVEVRKNADGAVVIEDNSGMKRSFWKLENGQLLVKRSSLNDSNYRFAVSETAVITAAGAPIALSALVDGDAITLYVFGGKVLEVVKG</sequence>
<evidence type="ECO:0000313" key="3">
    <source>
        <dbReference type="EMBL" id="OXM16562.1"/>
    </source>
</evidence>
<dbReference type="AlphaFoldDB" id="A0A229P2U7"/>
<reference evidence="3 4" key="1">
    <citation type="submission" date="2017-07" db="EMBL/GenBank/DDBJ databases">
        <title>Paenibacillus herberti R33 genome sequencing and assembly.</title>
        <authorList>
            <person name="Su W."/>
        </authorList>
    </citation>
    <scope>NUCLEOTIDE SEQUENCE [LARGE SCALE GENOMIC DNA]</scope>
    <source>
        <strain evidence="3 4">R33</strain>
    </source>
</reference>
<gene>
    <name evidence="3" type="ORF">CGZ75_07830</name>
</gene>